<organism evidence="1 2">
    <name type="scientific">Treponema lecithinolyticum ATCC 700332</name>
    <dbReference type="NCBI Taxonomy" id="1321815"/>
    <lineage>
        <taxon>Bacteria</taxon>
        <taxon>Pseudomonadati</taxon>
        <taxon>Spirochaetota</taxon>
        <taxon>Spirochaetia</taxon>
        <taxon>Spirochaetales</taxon>
        <taxon>Treponemataceae</taxon>
        <taxon>Treponema</taxon>
    </lineage>
</organism>
<dbReference type="Proteomes" id="UP000016649">
    <property type="component" value="Unassembled WGS sequence"/>
</dbReference>
<accession>A0ABN0NWK9</accession>
<sequence>MPSAIGFEVVRFLQTKRLSKTQCITVAFVQLFFIFANSTTLKLLQKNAKIDI</sequence>
<evidence type="ECO:0000313" key="1">
    <source>
        <dbReference type="EMBL" id="ERJ91713.1"/>
    </source>
</evidence>
<evidence type="ECO:0000313" key="2">
    <source>
        <dbReference type="Proteomes" id="UP000016649"/>
    </source>
</evidence>
<proteinExistence type="predicted"/>
<comment type="caution">
    <text evidence="1">The sequence shown here is derived from an EMBL/GenBank/DDBJ whole genome shotgun (WGS) entry which is preliminary data.</text>
</comment>
<dbReference type="EMBL" id="AWVH01000043">
    <property type="protein sequence ID" value="ERJ91713.1"/>
    <property type="molecule type" value="Genomic_DNA"/>
</dbReference>
<keyword evidence="2" id="KW-1185">Reference proteome</keyword>
<gene>
    <name evidence="1" type="ORF">HMPREF9193_01937</name>
</gene>
<protein>
    <submittedName>
        <fullName evidence="1">Uncharacterized protein</fullName>
    </submittedName>
</protein>
<reference evidence="1 2" key="1">
    <citation type="submission" date="2013-08" db="EMBL/GenBank/DDBJ databases">
        <authorList>
            <person name="Weinstock G."/>
            <person name="Sodergren E."/>
            <person name="Wylie T."/>
            <person name="Fulton L."/>
            <person name="Fulton R."/>
            <person name="Fronick C."/>
            <person name="O'Laughlin M."/>
            <person name="Godfrey J."/>
            <person name="Miner T."/>
            <person name="Herter B."/>
            <person name="Appelbaum E."/>
            <person name="Cordes M."/>
            <person name="Lek S."/>
            <person name="Wollam A."/>
            <person name="Pepin K.H."/>
            <person name="Palsikar V.B."/>
            <person name="Mitreva M."/>
            <person name="Wilson R.K."/>
        </authorList>
    </citation>
    <scope>NUCLEOTIDE SEQUENCE [LARGE SCALE GENOMIC DNA]</scope>
    <source>
        <strain evidence="1 2">ATCC 700332</strain>
    </source>
</reference>
<name>A0ABN0NWK9_TRELE</name>